<dbReference type="GO" id="GO:0017178">
    <property type="term" value="F:diphthine-ammonia ligase activity"/>
    <property type="evidence" value="ECO:0007669"/>
    <property type="project" value="TreeGrafter"/>
</dbReference>
<organism evidence="2 3">
    <name type="scientific">miscellaneous Crenarchaeota group-1 archaeon SG8-32-1</name>
    <dbReference type="NCBI Taxonomy" id="1685124"/>
    <lineage>
        <taxon>Archaea</taxon>
        <taxon>Candidatus Bathyarchaeota</taxon>
        <taxon>MCG-1</taxon>
    </lineage>
</organism>
<evidence type="ECO:0000313" key="2">
    <source>
        <dbReference type="EMBL" id="KON33491.1"/>
    </source>
</evidence>
<protein>
    <recommendedName>
        <fullName evidence="1">Diphthamide synthase domain-containing protein</fullName>
    </recommendedName>
</protein>
<reference evidence="2 3" key="1">
    <citation type="submission" date="2015-06" db="EMBL/GenBank/DDBJ databases">
        <title>New insights into the roles of widespread benthic archaea in carbon and nitrogen cycling.</title>
        <authorList>
            <person name="Lazar C.S."/>
            <person name="Baker B.J."/>
            <person name="Seitz K.W."/>
            <person name="Hyde A.S."/>
            <person name="Dick G.J."/>
            <person name="Hinrichs K.-U."/>
            <person name="Teske A.P."/>
        </authorList>
    </citation>
    <scope>NUCLEOTIDE SEQUENCE [LARGE SCALE GENOMIC DNA]</scope>
    <source>
        <strain evidence="2">SG8-32-1</strain>
    </source>
</reference>
<dbReference type="PANTHER" id="PTHR12196">
    <property type="entry name" value="DOMAIN OF UNKNOWN FUNCTION 71 DUF71 -CONTAINING PROTEIN"/>
    <property type="match status" value="1"/>
</dbReference>
<gene>
    <name evidence="2" type="ORF">AC477_01515</name>
</gene>
<name>A0A0M0BZB0_9ARCH</name>
<dbReference type="InterPro" id="IPR014729">
    <property type="entry name" value="Rossmann-like_a/b/a_fold"/>
</dbReference>
<dbReference type="GO" id="GO:0017183">
    <property type="term" value="P:protein histidyl modification to diphthamide"/>
    <property type="evidence" value="ECO:0007669"/>
    <property type="project" value="TreeGrafter"/>
</dbReference>
<evidence type="ECO:0000259" key="1">
    <source>
        <dbReference type="Pfam" id="PF01902"/>
    </source>
</evidence>
<dbReference type="EMBL" id="LFWU01000029">
    <property type="protein sequence ID" value="KON33491.1"/>
    <property type="molecule type" value="Genomic_DNA"/>
</dbReference>
<dbReference type="InterPro" id="IPR002761">
    <property type="entry name" value="Diphthami_syn_dom"/>
</dbReference>
<comment type="caution">
    <text evidence="2">The sequence shown here is derived from an EMBL/GenBank/DDBJ whole genome shotgun (WGS) entry which is preliminary data.</text>
</comment>
<sequence>MKAAALFSGGKDSLYSVQLVEKRGVKVTNLITLLPTLPWPSPHAENIECLKKIATSMNKQLTIVDARDKEALPGALKSLNIDTLVAGDINVEEHVTAFEALCKNVGIKLLEPIYGRNTADLFDEIFGLGYKALITGVNLKELGEEWLGFVINEDTGAEFLSKIGSVDPLGENGEFHTLVLDCPLYSNVFKVVSMEKKSAKGISYLNVSIR</sequence>
<feature type="domain" description="Diphthamide synthase" evidence="1">
    <location>
        <begin position="1"/>
        <end position="207"/>
    </location>
</feature>
<accession>A0A0M0BZB0</accession>
<dbReference type="PANTHER" id="PTHR12196:SF2">
    <property type="entry name" value="DIPHTHINE--AMMONIA LIGASE"/>
    <property type="match status" value="1"/>
</dbReference>
<proteinExistence type="predicted"/>
<evidence type="ECO:0000313" key="3">
    <source>
        <dbReference type="Proteomes" id="UP000037237"/>
    </source>
</evidence>
<dbReference type="Gene3D" id="3.40.50.620">
    <property type="entry name" value="HUPs"/>
    <property type="match status" value="1"/>
</dbReference>
<dbReference type="Gene3D" id="3.90.1490.10">
    <property type="entry name" value="putative n-type atp pyrophosphatase, domain 2"/>
    <property type="match status" value="1"/>
</dbReference>
<dbReference type="NCBIfam" id="TIGR00290">
    <property type="entry name" value="MJ0570_dom"/>
    <property type="match status" value="1"/>
</dbReference>
<dbReference type="Proteomes" id="UP000037237">
    <property type="component" value="Unassembled WGS sequence"/>
</dbReference>
<dbReference type="InterPro" id="IPR030662">
    <property type="entry name" value="DPH6/MJ0570"/>
</dbReference>
<dbReference type="SUPFAM" id="SSF52402">
    <property type="entry name" value="Adenine nucleotide alpha hydrolases-like"/>
    <property type="match status" value="1"/>
</dbReference>
<dbReference type="CDD" id="cd01994">
    <property type="entry name" value="AANH_PF0828-like"/>
    <property type="match status" value="1"/>
</dbReference>
<dbReference type="AlphaFoldDB" id="A0A0M0BZB0"/>
<dbReference type="Pfam" id="PF01902">
    <property type="entry name" value="Diphthami_syn_2"/>
    <property type="match status" value="1"/>
</dbReference>